<sequence length="68" mass="7347">MTQFLHSGNKESREGKKETLQLISPAHVDHEPTIGLPRAHLSPTASSSLPRCYQMVPSRPHSSSGAIG</sequence>
<organism evidence="2 3">
    <name type="scientific">Hibiscus sabdariffa</name>
    <name type="common">roselle</name>
    <dbReference type="NCBI Taxonomy" id="183260"/>
    <lineage>
        <taxon>Eukaryota</taxon>
        <taxon>Viridiplantae</taxon>
        <taxon>Streptophyta</taxon>
        <taxon>Embryophyta</taxon>
        <taxon>Tracheophyta</taxon>
        <taxon>Spermatophyta</taxon>
        <taxon>Magnoliopsida</taxon>
        <taxon>eudicotyledons</taxon>
        <taxon>Gunneridae</taxon>
        <taxon>Pentapetalae</taxon>
        <taxon>rosids</taxon>
        <taxon>malvids</taxon>
        <taxon>Malvales</taxon>
        <taxon>Malvaceae</taxon>
        <taxon>Malvoideae</taxon>
        <taxon>Hibiscus</taxon>
    </lineage>
</organism>
<evidence type="ECO:0000313" key="3">
    <source>
        <dbReference type="Proteomes" id="UP001396334"/>
    </source>
</evidence>
<feature type="compositionally biased region" description="Basic and acidic residues" evidence="1">
    <location>
        <begin position="8"/>
        <end position="19"/>
    </location>
</feature>
<dbReference type="EMBL" id="JBBPBN010000028">
    <property type="protein sequence ID" value="KAK9006619.1"/>
    <property type="molecule type" value="Genomic_DNA"/>
</dbReference>
<keyword evidence="3" id="KW-1185">Reference proteome</keyword>
<accession>A0ABR2R163</accession>
<protein>
    <submittedName>
        <fullName evidence="2">Uncharacterized protein</fullName>
    </submittedName>
</protein>
<gene>
    <name evidence="2" type="ORF">V6N11_018954</name>
</gene>
<evidence type="ECO:0000313" key="2">
    <source>
        <dbReference type="EMBL" id="KAK9006619.1"/>
    </source>
</evidence>
<comment type="caution">
    <text evidence="2">The sequence shown here is derived from an EMBL/GenBank/DDBJ whole genome shotgun (WGS) entry which is preliminary data.</text>
</comment>
<proteinExistence type="predicted"/>
<reference evidence="2 3" key="1">
    <citation type="journal article" date="2024" name="G3 (Bethesda)">
        <title>Genome assembly of Hibiscus sabdariffa L. provides insights into metabolisms of medicinal natural products.</title>
        <authorList>
            <person name="Kim T."/>
        </authorList>
    </citation>
    <scope>NUCLEOTIDE SEQUENCE [LARGE SCALE GENOMIC DNA]</scope>
    <source>
        <strain evidence="2">TK-2024</strain>
        <tissue evidence="2">Old leaves</tissue>
    </source>
</reference>
<evidence type="ECO:0000256" key="1">
    <source>
        <dbReference type="SAM" id="MobiDB-lite"/>
    </source>
</evidence>
<name>A0ABR2R163_9ROSI</name>
<feature type="region of interest" description="Disordered" evidence="1">
    <location>
        <begin position="1"/>
        <end position="68"/>
    </location>
</feature>
<dbReference type="Proteomes" id="UP001396334">
    <property type="component" value="Unassembled WGS sequence"/>
</dbReference>